<evidence type="ECO:0000259" key="2">
    <source>
        <dbReference type="Pfam" id="PF00582"/>
    </source>
</evidence>
<accession>A0ABR6U961</accession>
<dbReference type="CDD" id="cd00293">
    <property type="entry name" value="USP-like"/>
    <property type="match status" value="1"/>
</dbReference>
<dbReference type="PANTHER" id="PTHR46268:SF6">
    <property type="entry name" value="UNIVERSAL STRESS PROTEIN UP12"/>
    <property type="match status" value="1"/>
</dbReference>
<evidence type="ECO:0000313" key="4">
    <source>
        <dbReference type="Proteomes" id="UP000604001"/>
    </source>
</evidence>
<dbReference type="PANTHER" id="PTHR46268">
    <property type="entry name" value="STRESS RESPONSE PROTEIN NHAX"/>
    <property type="match status" value="1"/>
</dbReference>
<dbReference type="InterPro" id="IPR006015">
    <property type="entry name" value="Universal_stress_UspA"/>
</dbReference>
<keyword evidence="4" id="KW-1185">Reference proteome</keyword>
<dbReference type="EMBL" id="JACMYC010000005">
    <property type="protein sequence ID" value="MBC2960913.1"/>
    <property type="molecule type" value="Genomic_DNA"/>
</dbReference>
<gene>
    <name evidence="3" type="ORF">H7344_11480</name>
</gene>
<dbReference type="Proteomes" id="UP000604001">
    <property type="component" value="Unassembled WGS sequence"/>
</dbReference>
<protein>
    <submittedName>
        <fullName evidence="3">Universal stress protein</fullName>
    </submittedName>
</protein>
<evidence type="ECO:0000256" key="1">
    <source>
        <dbReference type="ARBA" id="ARBA00008791"/>
    </source>
</evidence>
<reference evidence="3 4" key="1">
    <citation type="submission" date="2020-08" db="EMBL/GenBank/DDBJ databases">
        <title>novel species in genus Nocardioides.</title>
        <authorList>
            <person name="Zhang G."/>
        </authorList>
    </citation>
    <scope>NUCLEOTIDE SEQUENCE [LARGE SCALE GENOMIC DNA]</scope>
    <source>
        <strain evidence="3 4">SC8A-24</strain>
    </source>
</reference>
<comment type="caution">
    <text evidence="3">The sequence shown here is derived from an EMBL/GenBank/DDBJ whole genome shotgun (WGS) entry which is preliminary data.</text>
</comment>
<feature type="domain" description="UspA" evidence="2">
    <location>
        <begin position="2"/>
        <end position="145"/>
    </location>
</feature>
<organism evidence="3 4">
    <name type="scientific">Nocardioides deserti</name>
    <dbReference type="NCBI Taxonomy" id="1588644"/>
    <lineage>
        <taxon>Bacteria</taxon>
        <taxon>Bacillati</taxon>
        <taxon>Actinomycetota</taxon>
        <taxon>Actinomycetes</taxon>
        <taxon>Propionibacteriales</taxon>
        <taxon>Nocardioidaceae</taxon>
        <taxon>Nocardioides</taxon>
    </lineage>
</organism>
<dbReference type="Pfam" id="PF00582">
    <property type="entry name" value="Usp"/>
    <property type="match status" value="1"/>
</dbReference>
<dbReference type="RefSeq" id="WP_186346149.1">
    <property type="nucleotide sequence ID" value="NZ_BMMR01000005.1"/>
</dbReference>
<name>A0ABR6U961_9ACTN</name>
<dbReference type="SUPFAM" id="SSF52402">
    <property type="entry name" value="Adenine nucleotide alpha hydrolases-like"/>
    <property type="match status" value="1"/>
</dbReference>
<dbReference type="Gene3D" id="3.40.50.620">
    <property type="entry name" value="HUPs"/>
    <property type="match status" value="1"/>
</dbReference>
<evidence type="ECO:0000313" key="3">
    <source>
        <dbReference type="EMBL" id="MBC2960913.1"/>
    </source>
</evidence>
<comment type="similarity">
    <text evidence="1">Belongs to the universal stress protein A family.</text>
</comment>
<sequence>MHVIVATDGSKQSLAAARHLKSFADPARITDVSVVAVVRPLAAVAFADELSDSKQRASWDTQSFRAAAESAVETVAAEFDGWGPKVHKRVRSGSPANEIIKAAKQYDAGLVVVASGGRGISESVLVGSTAQRVQHYAPCPVLVVRPRPRKPQKAARKTART</sequence>
<dbReference type="PRINTS" id="PR01438">
    <property type="entry name" value="UNVRSLSTRESS"/>
</dbReference>
<dbReference type="InterPro" id="IPR006016">
    <property type="entry name" value="UspA"/>
</dbReference>
<dbReference type="InterPro" id="IPR014729">
    <property type="entry name" value="Rossmann-like_a/b/a_fold"/>
</dbReference>
<proteinExistence type="inferred from homology"/>